<evidence type="ECO:0000313" key="3">
    <source>
        <dbReference type="EMBL" id="GAA1183486.1"/>
    </source>
</evidence>
<name>A0ABP4FJU2_9ACTN</name>
<gene>
    <name evidence="3" type="ORF">GCM10009654_46080</name>
</gene>
<dbReference type="EMBL" id="BAAAKV010000044">
    <property type="protein sequence ID" value="GAA1183486.1"/>
    <property type="molecule type" value="Genomic_DNA"/>
</dbReference>
<feature type="compositionally biased region" description="Basic and acidic residues" evidence="1">
    <location>
        <begin position="1"/>
        <end position="23"/>
    </location>
</feature>
<keyword evidence="4" id="KW-1185">Reference proteome</keyword>
<protein>
    <submittedName>
        <fullName evidence="3">Uncharacterized protein</fullName>
    </submittedName>
</protein>
<feature type="region of interest" description="Disordered" evidence="1">
    <location>
        <begin position="1"/>
        <end position="32"/>
    </location>
</feature>
<reference evidence="4" key="1">
    <citation type="journal article" date="2019" name="Int. J. Syst. Evol. Microbiol.">
        <title>The Global Catalogue of Microorganisms (GCM) 10K type strain sequencing project: providing services to taxonomists for standard genome sequencing and annotation.</title>
        <authorList>
            <consortium name="The Broad Institute Genomics Platform"/>
            <consortium name="The Broad Institute Genome Sequencing Center for Infectious Disease"/>
            <person name="Wu L."/>
            <person name="Ma J."/>
        </authorList>
    </citation>
    <scope>NUCLEOTIDE SEQUENCE [LARGE SCALE GENOMIC DNA]</scope>
    <source>
        <strain evidence="4">JCM 12696</strain>
    </source>
</reference>
<comment type="caution">
    <text evidence="3">The sequence shown here is derived from an EMBL/GenBank/DDBJ whole genome shotgun (WGS) entry which is preliminary data.</text>
</comment>
<proteinExistence type="predicted"/>
<feature type="transmembrane region" description="Helical" evidence="2">
    <location>
        <begin position="37"/>
        <end position="57"/>
    </location>
</feature>
<keyword evidence="2" id="KW-0472">Membrane</keyword>
<evidence type="ECO:0000256" key="2">
    <source>
        <dbReference type="SAM" id="Phobius"/>
    </source>
</evidence>
<sequence length="58" mass="6452">MSDNDFYTRDRPEHARLPEDRPRGGTGGQPAAHRGTWTIVLIILAIIVVAAFGIMFFP</sequence>
<organism evidence="3 4">
    <name type="scientific">Streptomyces hebeiensis</name>
    <dbReference type="NCBI Taxonomy" id="229486"/>
    <lineage>
        <taxon>Bacteria</taxon>
        <taxon>Bacillati</taxon>
        <taxon>Actinomycetota</taxon>
        <taxon>Actinomycetes</taxon>
        <taxon>Kitasatosporales</taxon>
        <taxon>Streptomycetaceae</taxon>
        <taxon>Streptomyces</taxon>
    </lineage>
</organism>
<accession>A0ABP4FJU2</accession>
<dbReference type="Proteomes" id="UP001501371">
    <property type="component" value="Unassembled WGS sequence"/>
</dbReference>
<keyword evidence="2" id="KW-0812">Transmembrane</keyword>
<dbReference type="RefSeq" id="WP_199814081.1">
    <property type="nucleotide sequence ID" value="NZ_BAAAKV010000044.1"/>
</dbReference>
<evidence type="ECO:0000313" key="4">
    <source>
        <dbReference type="Proteomes" id="UP001501371"/>
    </source>
</evidence>
<keyword evidence="2" id="KW-1133">Transmembrane helix</keyword>
<evidence type="ECO:0000256" key="1">
    <source>
        <dbReference type="SAM" id="MobiDB-lite"/>
    </source>
</evidence>